<keyword evidence="2" id="KW-0732">Signal</keyword>
<proteinExistence type="predicted"/>
<reference evidence="3 4" key="1">
    <citation type="submission" date="2020-08" db="EMBL/GenBank/DDBJ databases">
        <title>Sequencing the genomes of 1000 actinobacteria strains.</title>
        <authorList>
            <person name="Klenk H.-P."/>
        </authorList>
    </citation>
    <scope>NUCLEOTIDE SEQUENCE [LARGE SCALE GENOMIC DNA]</scope>
    <source>
        <strain evidence="3 4">DSM 45790</strain>
    </source>
</reference>
<dbReference type="EMBL" id="JACHBR010000001">
    <property type="protein sequence ID" value="MBB5626104.1"/>
    <property type="molecule type" value="Genomic_DNA"/>
</dbReference>
<comment type="caution">
    <text evidence="3">The sequence shown here is derived from an EMBL/GenBank/DDBJ whole genome shotgun (WGS) entry which is preliminary data.</text>
</comment>
<gene>
    <name evidence="3" type="ORF">BJ981_001803</name>
</gene>
<dbReference type="AlphaFoldDB" id="A0A7W8Z297"/>
<organism evidence="3 4">
    <name type="scientific">Sphaerisporangium krabiense</name>
    <dbReference type="NCBI Taxonomy" id="763782"/>
    <lineage>
        <taxon>Bacteria</taxon>
        <taxon>Bacillati</taxon>
        <taxon>Actinomycetota</taxon>
        <taxon>Actinomycetes</taxon>
        <taxon>Streptosporangiales</taxon>
        <taxon>Streptosporangiaceae</taxon>
        <taxon>Sphaerisporangium</taxon>
    </lineage>
</organism>
<evidence type="ECO:0000256" key="1">
    <source>
        <dbReference type="SAM" id="MobiDB-lite"/>
    </source>
</evidence>
<dbReference type="RefSeq" id="WP_184609817.1">
    <property type="nucleotide sequence ID" value="NZ_BOOS01000038.1"/>
</dbReference>
<feature type="region of interest" description="Disordered" evidence="1">
    <location>
        <begin position="34"/>
        <end position="57"/>
    </location>
</feature>
<accession>A0A7W8Z297</accession>
<feature type="signal peptide" evidence="2">
    <location>
        <begin position="1"/>
        <end position="37"/>
    </location>
</feature>
<dbReference type="Proteomes" id="UP000588112">
    <property type="component" value="Unassembled WGS sequence"/>
</dbReference>
<protein>
    <submittedName>
        <fullName evidence="3">Uncharacterized protein</fullName>
    </submittedName>
</protein>
<keyword evidence="4" id="KW-1185">Reference proteome</keyword>
<sequence length="203" mass="20894">MSSFSRRAFVSGRRACLVVAGAAVLMAGGAMTTSASGASSAPPPGATSGPDGDADAAPVTASDIRYLPARVNLLPAVSGTWVGTGLTVTLPHAGTYALDLSVRTRLTGAPPVNVYIVGRLWNATTGALLPNSERLLTQILDTTPLSGAIGKNETTPISEHVTVNGPTTIRLEVQRTDAYGLATAADVWTDANGRTSFRYTEIP</sequence>
<evidence type="ECO:0000256" key="2">
    <source>
        <dbReference type="SAM" id="SignalP"/>
    </source>
</evidence>
<feature type="chain" id="PRO_5038765862" evidence="2">
    <location>
        <begin position="38"/>
        <end position="203"/>
    </location>
</feature>
<evidence type="ECO:0000313" key="4">
    <source>
        <dbReference type="Proteomes" id="UP000588112"/>
    </source>
</evidence>
<evidence type="ECO:0000313" key="3">
    <source>
        <dbReference type="EMBL" id="MBB5626104.1"/>
    </source>
</evidence>
<name>A0A7W8Z297_9ACTN</name>